<evidence type="ECO:0000313" key="6">
    <source>
        <dbReference type="Proteomes" id="UP000321579"/>
    </source>
</evidence>
<reference evidence="4" key="1">
    <citation type="submission" date="2016-03" db="EMBL/GenBank/DDBJ databases">
        <title>Draft genome sequence of Paenibacillus glacialis DSM 22343.</title>
        <authorList>
            <person name="Shin S.-K."/>
            <person name="Yi H."/>
        </authorList>
    </citation>
    <scope>NUCLEOTIDE SEQUENCE [LARGE SCALE GENOMIC DNA]</scope>
    <source>
        <strain evidence="4">NBRC 105008</strain>
    </source>
</reference>
<dbReference type="Proteomes" id="UP000093226">
    <property type="component" value="Unassembled WGS sequence"/>
</dbReference>
<proteinExistence type="predicted"/>
<dbReference type="OrthoDB" id="597561at2"/>
<name>A0A1B9DGA5_9FLAO</name>
<keyword evidence="5" id="KW-1185">Reference proteome</keyword>
<reference evidence="3 5" key="3">
    <citation type="submission" date="2016-10" db="EMBL/GenBank/DDBJ databases">
        <authorList>
            <person name="Varghese N."/>
            <person name="Submissions S."/>
        </authorList>
    </citation>
    <scope>NUCLEOTIDE SEQUENCE [LARGE SCALE GENOMIC DNA]</scope>
    <source>
        <strain evidence="3 5">Gm-149</strain>
    </source>
</reference>
<dbReference type="EMBL" id="BJVF01000004">
    <property type="protein sequence ID" value="GEL11410.1"/>
    <property type="molecule type" value="Genomic_DNA"/>
</dbReference>
<evidence type="ECO:0000313" key="1">
    <source>
        <dbReference type="EMBL" id="GEL11410.1"/>
    </source>
</evidence>
<gene>
    <name evidence="2" type="ORF">FBGL_16160</name>
    <name evidence="1" type="ORF">FGL01_21490</name>
    <name evidence="3" type="ORF">SAMN05192550_2539</name>
</gene>
<evidence type="ECO:0000313" key="3">
    <source>
        <dbReference type="EMBL" id="SDJ65996.1"/>
    </source>
</evidence>
<reference evidence="1 6" key="4">
    <citation type="submission" date="2019-07" db="EMBL/GenBank/DDBJ databases">
        <title>Whole genome shotgun sequence of Flavobacterium glycines NBRC 105008.</title>
        <authorList>
            <person name="Hosoyama A."/>
            <person name="Uohara A."/>
            <person name="Ohji S."/>
            <person name="Ichikawa N."/>
        </authorList>
    </citation>
    <scope>NUCLEOTIDE SEQUENCE [LARGE SCALE GENOMIC DNA]</scope>
    <source>
        <strain evidence="1 6">NBRC 105008</strain>
    </source>
</reference>
<evidence type="ECO:0000313" key="5">
    <source>
        <dbReference type="Proteomes" id="UP000182367"/>
    </source>
</evidence>
<dbReference type="EMBL" id="LVEO01000030">
    <property type="protein sequence ID" value="OCB68721.1"/>
    <property type="molecule type" value="Genomic_DNA"/>
</dbReference>
<evidence type="ECO:0000313" key="4">
    <source>
        <dbReference type="Proteomes" id="UP000093226"/>
    </source>
</evidence>
<dbReference type="RefSeq" id="WP_066330167.1">
    <property type="nucleotide sequence ID" value="NZ_BJVF01000004.1"/>
</dbReference>
<sequence length="222" mass="26468">MTEVKNVLWTGGWDSTFRIIQLYNRGICLQPIYVIDKNRPSTTKEIETIEMLSAKIEEKFSNSKGKILPLKLIKRENIPFNLYLKIVFKIIKKQRKIAKQYYWLACLSKKYNHLEEGFHRADRVQIINFEDLIEIKDETQHPNWIVNPKKTDFFRRQIFKNIRFPLANISKVDMKKYAEENGFIDIMNQTWFCHGSTTKPCQKCIPCKQYITDNMGYRLNMS</sequence>
<evidence type="ECO:0008006" key="7">
    <source>
        <dbReference type="Google" id="ProtNLM"/>
    </source>
</evidence>
<protein>
    <recommendedName>
        <fullName evidence="7">7-cyano-7-deazaguanine synthase</fullName>
    </recommendedName>
</protein>
<dbReference type="SUPFAM" id="SSF52402">
    <property type="entry name" value="Adenine nucleotide alpha hydrolases-like"/>
    <property type="match status" value="1"/>
</dbReference>
<evidence type="ECO:0000313" key="2">
    <source>
        <dbReference type="EMBL" id="OCB68721.1"/>
    </source>
</evidence>
<comment type="caution">
    <text evidence="2">The sequence shown here is derived from an EMBL/GenBank/DDBJ whole genome shotgun (WGS) entry which is preliminary data.</text>
</comment>
<dbReference type="Proteomes" id="UP000182367">
    <property type="component" value="Unassembled WGS sequence"/>
</dbReference>
<dbReference type="STRING" id="551990.SAMN05192550_2539"/>
<dbReference type="Proteomes" id="UP000321579">
    <property type="component" value="Unassembled WGS sequence"/>
</dbReference>
<organism evidence="2 4">
    <name type="scientific">Flavobacterium glycines</name>
    <dbReference type="NCBI Taxonomy" id="551990"/>
    <lineage>
        <taxon>Bacteria</taxon>
        <taxon>Pseudomonadati</taxon>
        <taxon>Bacteroidota</taxon>
        <taxon>Flavobacteriia</taxon>
        <taxon>Flavobacteriales</taxon>
        <taxon>Flavobacteriaceae</taxon>
        <taxon>Flavobacterium</taxon>
    </lineage>
</organism>
<dbReference type="AlphaFoldDB" id="A0A1B9DGA5"/>
<reference evidence="2" key="2">
    <citation type="submission" date="2016-03" db="EMBL/GenBank/DDBJ databases">
        <authorList>
            <person name="Ploux O."/>
        </authorList>
    </citation>
    <scope>NUCLEOTIDE SEQUENCE</scope>
    <source>
        <strain evidence="2">NBRC 105008</strain>
    </source>
</reference>
<accession>A0A1B9DGA5</accession>
<dbReference type="EMBL" id="FNEO01000005">
    <property type="protein sequence ID" value="SDJ65996.1"/>
    <property type="molecule type" value="Genomic_DNA"/>
</dbReference>
<dbReference type="Gene3D" id="3.40.50.620">
    <property type="entry name" value="HUPs"/>
    <property type="match status" value="1"/>
</dbReference>
<dbReference type="InterPro" id="IPR014729">
    <property type="entry name" value="Rossmann-like_a/b/a_fold"/>
</dbReference>